<gene>
    <name evidence="5" type="primary">tatC</name>
    <name evidence="7" type="ORF">HMPREF2086_01371</name>
</gene>
<keyword evidence="2 5" id="KW-0812">Transmembrane</keyword>
<feature type="compositionally biased region" description="Basic residues" evidence="6">
    <location>
        <begin position="239"/>
        <end position="248"/>
    </location>
</feature>
<evidence type="ECO:0000313" key="7">
    <source>
        <dbReference type="EMBL" id="ETD23566.1"/>
    </source>
</evidence>
<comment type="similarity">
    <text evidence="5">Belongs to the TatC family.</text>
</comment>
<feature type="transmembrane region" description="Helical" evidence="5">
    <location>
        <begin position="16"/>
        <end position="34"/>
    </location>
</feature>
<accession>V8CA13</accession>
<dbReference type="GO" id="GO:0065002">
    <property type="term" value="P:intracellular protein transmembrane transport"/>
    <property type="evidence" value="ECO:0007669"/>
    <property type="project" value="TreeGrafter"/>
</dbReference>
<evidence type="ECO:0000256" key="4">
    <source>
        <dbReference type="ARBA" id="ARBA00023136"/>
    </source>
</evidence>
<dbReference type="eggNOG" id="COG0805">
    <property type="taxonomic scope" value="Bacteria"/>
</dbReference>
<feature type="region of interest" description="Disordered" evidence="6">
    <location>
        <begin position="238"/>
        <end position="264"/>
    </location>
</feature>
<dbReference type="HOGENOM" id="CLU_031942_3_3_7"/>
<sequence>MFEDLKPHIQDLRKRLVISTAMILVAFIVCFSFWKSIFEFVKSPIERAFSDNIKGTLMQLTPLEGIFSAMSISFLAALVISTPVIFWQIWLFVAPGLYKKEKKIILPFVFFGSAMFALGAAFAYYIVFPFMIKYILMFGNDMFAANISIESYVGFFIRIVLGFGVAFELPVLAYFLARVGLITDESLKNFFKYAVVLIFIIAAIITPPDPFSQLLMAIPLVGLYGLAIIIAYFTNPAQKPKKPAKKSTHNFSQGKKDSAKTDKN</sequence>
<evidence type="ECO:0000313" key="8">
    <source>
        <dbReference type="Proteomes" id="UP000018731"/>
    </source>
</evidence>
<evidence type="ECO:0000256" key="6">
    <source>
        <dbReference type="SAM" id="MobiDB-lite"/>
    </source>
</evidence>
<dbReference type="PROSITE" id="PS01218">
    <property type="entry name" value="TATC"/>
    <property type="match status" value="1"/>
</dbReference>
<name>V8CA13_9HELI</name>
<protein>
    <recommendedName>
        <fullName evidence="5">Sec-independent protein translocase protein TatC</fullName>
    </recommendedName>
</protein>
<organism evidence="7 8">
    <name type="scientific">Helicobacter macacae MIT 99-5501</name>
    <dbReference type="NCBI Taxonomy" id="1357400"/>
    <lineage>
        <taxon>Bacteria</taxon>
        <taxon>Pseudomonadati</taxon>
        <taxon>Campylobacterota</taxon>
        <taxon>Epsilonproteobacteria</taxon>
        <taxon>Campylobacterales</taxon>
        <taxon>Helicobacteraceae</taxon>
        <taxon>Helicobacter</taxon>
    </lineage>
</organism>
<evidence type="ECO:0000256" key="5">
    <source>
        <dbReference type="HAMAP-Rule" id="MF_00902"/>
    </source>
</evidence>
<evidence type="ECO:0000256" key="1">
    <source>
        <dbReference type="ARBA" id="ARBA00004141"/>
    </source>
</evidence>
<dbReference type="Proteomes" id="UP000018731">
    <property type="component" value="Unassembled WGS sequence"/>
</dbReference>
<proteinExistence type="inferred from homology"/>
<reference evidence="7 8" key="1">
    <citation type="journal article" date="2014" name="Genome Announc.">
        <title>Draft genome sequences of six enterohepatic helicobacter species isolated from humans and one from rhesus macaques.</title>
        <authorList>
            <person name="Shen Z."/>
            <person name="Sheh A."/>
            <person name="Young S.K."/>
            <person name="Abouelliel A."/>
            <person name="Ward D.V."/>
            <person name="Earl A.M."/>
            <person name="Fox J.G."/>
        </authorList>
    </citation>
    <scope>NUCLEOTIDE SEQUENCE [LARGE SCALE GENOMIC DNA]</scope>
    <source>
        <strain evidence="7 8">MIT 99-5501</strain>
    </source>
</reference>
<feature type="transmembrane region" description="Helical" evidence="5">
    <location>
        <begin position="152"/>
        <end position="177"/>
    </location>
</feature>
<comment type="caution">
    <text evidence="7">The sequence shown here is derived from an EMBL/GenBank/DDBJ whole genome shotgun (WGS) entry which is preliminary data.</text>
</comment>
<dbReference type="GO" id="GO:0033281">
    <property type="term" value="C:TAT protein transport complex"/>
    <property type="evidence" value="ECO:0007669"/>
    <property type="project" value="UniProtKB-UniRule"/>
</dbReference>
<keyword evidence="5" id="KW-1003">Cell membrane</keyword>
<comment type="subunit">
    <text evidence="5">Forms a complex with TatA.</text>
</comment>
<comment type="subcellular location">
    <subcellularLocation>
        <location evidence="5">Cell membrane</location>
        <topology evidence="5">Multi-pass membrane protein</topology>
    </subcellularLocation>
    <subcellularLocation>
        <location evidence="1">Membrane</location>
        <topology evidence="1">Multi-pass membrane protein</topology>
    </subcellularLocation>
</comment>
<keyword evidence="5" id="KW-0813">Transport</keyword>
<dbReference type="PANTHER" id="PTHR30371:SF0">
    <property type="entry name" value="SEC-INDEPENDENT PROTEIN TRANSLOCASE PROTEIN TATC, CHLOROPLASTIC-RELATED"/>
    <property type="match status" value="1"/>
</dbReference>
<dbReference type="GO" id="GO:0043953">
    <property type="term" value="P:protein transport by the Tat complex"/>
    <property type="evidence" value="ECO:0007669"/>
    <property type="project" value="UniProtKB-UniRule"/>
</dbReference>
<feature type="transmembrane region" description="Helical" evidence="5">
    <location>
        <begin position="214"/>
        <end position="233"/>
    </location>
</feature>
<dbReference type="Pfam" id="PF00902">
    <property type="entry name" value="TatC"/>
    <property type="match status" value="1"/>
</dbReference>
<evidence type="ECO:0000256" key="3">
    <source>
        <dbReference type="ARBA" id="ARBA00022989"/>
    </source>
</evidence>
<dbReference type="RefSeq" id="WP_023928113.1">
    <property type="nucleotide sequence ID" value="NZ_KI669454.1"/>
</dbReference>
<keyword evidence="8" id="KW-1185">Reference proteome</keyword>
<dbReference type="PRINTS" id="PR01840">
    <property type="entry name" value="TATCFAMILY"/>
</dbReference>
<keyword evidence="3 5" id="KW-1133">Transmembrane helix</keyword>
<feature type="transmembrane region" description="Helical" evidence="5">
    <location>
        <begin position="189"/>
        <end position="208"/>
    </location>
</feature>
<dbReference type="PANTHER" id="PTHR30371">
    <property type="entry name" value="SEC-INDEPENDENT PROTEIN TRANSLOCASE PROTEIN TATC"/>
    <property type="match status" value="1"/>
</dbReference>
<dbReference type="NCBIfam" id="TIGR00945">
    <property type="entry name" value="tatC"/>
    <property type="match status" value="1"/>
</dbReference>
<dbReference type="OrthoDB" id="9777044at2"/>
<feature type="compositionally biased region" description="Basic and acidic residues" evidence="6">
    <location>
        <begin position="254"/>
        <end position="264"/>
    </location>
</feature>
<keyword evidence="4 5" id="KW-0472">Membrane</keyword>
<keyword evidence="5" id="KW-0653">Protein transport</keyword>
<dbReference type="STRING" id="1357400.HMPREF2086_01371"/>
<dbReference type="HAMAP" id="MF_00902">
    <property type="entry name" value="TatC"/>
    <property type="match status" value="1"/>
</dbReference>
<evidence type="ECO:0000256" key="2">
    <source>
        <dbReference type="ARBA" id="ARBA00022692"/>
    </source>
</evidence>
<dbReference type="InterPro" id="IPR019820">
    <property type="entry name" value="Sec-indep_translocase_CS"/>
</dbReference>
<dbReference type="GO" id="GO:0009977">
    <property type="term" value="F:proton motive force dependent protein transmembrane transporter activity"/>
    <property type="evidence" value="ECO:0007669"/>
    <property type="project" value="TreeGrafter"/>
</dbReference>
<dbReference type="EMBL" id="AZJI01000005">
    <property type="protein sequence ID" value="ETD23566.1"/>
    <property type="molecule type" value="Genomic_DNA"/>
</dbReference>
<dbReference type="InterPro" id="IPR002033">
    <property type="entry name" value="TatC"/>
</dbReference>
<feature type="transmembrane region" description="Helical" evidence="5">
    <location>
        <begin position="66"/>
        <end position="93"/>
    </location>
</feature>
<dbReference type="AlphaFoldDB" id="V8CA13"/>
<feature type="transmembrane region" description="Helical" evidence="5">
    <location>
        <begin position="105"/>
        <end position="132"/>
    </location>
</feature>
<dbReference type="PATRIC" id="fig|1357400.3.peg.1836"/>
<comment type="function">
    <text evidence="5">Part of the twin-arginine translocation (Tat) system that transports large folded proteins containing a characteristic twin-arginine motif in their signal peptide across membranes.</text>
</comment>
<keyword evidence="5" id="KW-0811">Translocation</keyword>